<evidence type="ECO:0000256" key="1">
    <source>
        <dbReference type="ARBA" id="ARBA00004141"/>
    </source>
</evidence>
<dbReference type="EMBL" id="BOMG01000007">
    <property type="protein sequence ID" value="GID51975.1"/>
    <property type="molecule type" value="Genomic_DNA"/>
</dbReference>
<sequence>MGHPQPSLNTRVTGRRIVATIIDSIVLGVLINVLGVDVPTGGRDLTQLSFNGSLTVAVVVLGYYILLEGTTGRTVGKYATGIRVVSREGGSAGLVSAVVRTALRIIDGLAGYLVGLIIVVNSGQRRRLGDMAAKTLVVRV</sequence>
<dbReference type="Proteomes" id="UP000612282">
    <property type="component" value="Unassembled WGS sequence"/>
</dbReference>
<comment type="caution">
    <text evidence="7">The sequence shown here is derived from an EMBL/GenBank/DDBJ whole genome shotgun (WGS) entry which is preliminary data.</text>
</comment>
<evidence type="ECO:0000256" key="2">
    <source>
        <dbReference type="ARBA" id="ARBA00022692"/>
    </source>
</evidence>
<protein>
    <recommendedName>
        <fullName evidence="6">RDD domain-containing protein</fullName>
    </recommendedName>
</protein>
<feature type="transmembrane region" description="Helical" evidence="5">
    <location>
        <begin position="48"/>
        <end position="66"/>
    </location>
</feature>
<feature type="transmembrane region" description="Helical" evidence="5">
    <location>
        <begin position="17"/>
        <end position="36"/>
    </location>
</feature>
<dbReference type="RefSeq" id="WP_203792798.1">
    <property type="nucleotide sequence ID" value="NZ_BAAAQE010000090.1"/>
</dbReference>
<feature type="domain" description="RDD" evidence="6">
    <location>
        <begin position="13"/>
        <end position="134"/>
    </location>
</feature>
<proteinExistence type="predicted"/>
<dbReference type="PANTHER" id="PTHR38480">
    <property type="entry name" value="SLR0254 PROTEIN"/>
    <property type="match status" value="1"/>
</dbReference>
<evidence type="ECO:0000259" key="6">
    <source>
        <dbReference type="Pfam" id="PF06271"/>
    </source>
</evidence>
<keyword evidence="8" id="KW-1185">Reference proteome</keyword>
<dbReference type="PANTHER" id="PTHR38480:SF1">
    <property type="entry name" value="SLR0254 PROTEIN"/>
    <property type="match status" value="1"/>
</dbReference>
<dbReference type="Pfam" id="PF06271">
    <property type="entry name" value="RDD"/>
    <property type="match status" value="1"/>
</dbReference>
<name>A0ABQ3X0N9_9ACTN</name>
<feature type="transmembrane region" description="Helical" evidence="5">
    <location>
        <begin position="101"/>
        <end position="121"/>
    </location>
</feature>
<accession>A0ABQ3X0N9</accession>
<evidence type="ECO:0000256" key="5">
    <source>
        <dbReference type="SAM" id="Phobius"/>
    </source>
</evidence>
<evidence type="ECO:0000256" key="4">
    <source>
        <dbReference type="ARBA" id="ARBA00023136"/>
    </source>
</evidence>
<comment type="subcellular location">
    <subcellularLocation>
        <location evidence="1">Membrane</location>
        <topology evidence="1">Multi-pass membrane protein</topology>
    </subcellularLocation>
</comment>
<gene>
    <name evidence="7" type="ORF">Aco03nite_003790</name>
</gene>
<keyword evidence="4 5" id="KW-0472">Membrane</keyword>
<evidence type="ECO:0000256" key="3">
    <source>
        <dbReference type="ARBA" id="ARBA00022989"/>
    </source>
</evidence>
<organism evidence="7 8">
    <name type="scientific">Actinoplanes couchii</name>
    <dbReference type="NCBI Taxonomy" id="403638"/>
    <lineage>
        <taxon>Bacteria</taxon>
        <taxon>Bacillati</taxon>
        <taxon>Actinomycetota</taxon>
        <taxon>Actinomycetes</taxon>
        <taxon>Micromonosporales</taxon>
        <taxon>Micromonosporaceae</taxon>
        <taxon>Actinoplanes</taxon>
    </lineage>
</organism>
<evidence type="ECO:0000313" key="8">
    <source>
        <dbReference type="Proteomes" id="UP000612282"/>
    </source>
</evidence>
<evidence type="ECO:0000313" key="7">
    <source>
        <dbReference type="EMBL" id="GID51975.1"/>
    </source>
</evidence>
<dbReference type="InterPro" id="IPR010432">
    <property type="entry name" value="RDD"/>
</dbReference>
<reference evidence="7 8" key="1">
    <citation type="submission" date="2021-01" db="EMBL/GenBank/DDBJ databases">
        <title>Whole genome shotgun sequence of Actinoplanes couchii NBRC 106145.</title>
        <authorList>
            <person name="Komaki H."/>
            <person name="Tamura T."/>
        </authorList>
    </citation>
    <scope>NUCLEOTIDE SEQUENCE [LARGE SCALE GENOMIC DNA]</scope>
    <source>
        <strain evidence="7 8">NBRC 106145</strain>
    </source>
</reference>
<keyword evidence="3 5" id="KW-1133">Transmembrane helix</keyword>
<keyword evidence="2 5" id="KW-0812">Transmembrane</keyword>